<dbReference type="STRING" id="151549.A0A4C1ZNI6"/>
<protein>
    <submittedName>
        <fullName evidence="7">Trypsin zeta</fullName>
    </submittedName>
</protein>
<dbReference type="AlphaFoldDB" id="A0A4C1ZNI6"/>
<dbReference type="PROSITE" id="PS00135">
    <property type="entry name" value="TRYPSIN_SER"/>
    <property type="match status" value="1"/>
</dbReference>
<dbReference type="Proteomes" id="UP000299102">
    <property type="component" value="Unassembled WGS sequence"/>
</dbReference>
<dbReference type="InterPro" id="IPR001254">
    <property type="entry name" value="Trypsin_dom"/>
</dbReference>
<evidence type="ECO:0000256" key="1">
    <source>
        <dbReference type="ARBA" id="ARBA00004613"/>
    </source>
</evidence>
<evidence type="ECO:0000259" key="6">
    <source>
        <dbReference type="PROSITE" id="PS50240"/>
    </source>
</evidence>
<evidence type="ECO:0000256" key="5">
    <source>
        <dbReference type="ARBA" id="ARBA00022825"/>
    </source>
</evidence>
<evidence type="ECO:0000313" key="8">
    <source>
        <dbReference type="Proteomes" id="UP000299102"/>
    </source>
</evidence>
<dbReference type="SMART" id="SM00020">
    <property type="entry name" value="Tryp_SPc"/>
    <property type="match status" value="1"/>
</dbReference>
<comment type="subcellular location">
    <subcellularLocation>
        <location evidence="1">Secreted</location>
    </subcellularLocation>
</comment>
<dbReference type="InterPro" id="IPR050127">
    <property type="entry name" value="Serine_Proteases_S1"/>
</dbReference>
<dbReference type="InterPro" id="IPR009003">
    <property type="entry name" value="Peptidase_S1_PA"/>
</dbReference>
<dbReference type="GO" id="GO:0005615">
    <property type="term" value="C:extracellular space"/>
    <property type="evidence" value="ECO:0007669"/>
    <property type="project" value="TreeGrafter"/>
</dbReference>
<dbReference type="InterPro" id="IPR043504">
    <property type="entry name" value="Peptidase_S1_PA_chymotrypsin"/>
</dbReference>
<keyword evidence="5" id="KW-0720">Serine protease</keyword>
<reference evidence="7 8" key="1">
    <citation type="journal article" date="2019" name="Commun. Biol.">
        <title>The bagworm genome reveals a unique fibroin gene that provides high tensile strength.</title>
        <authorList>
            <person name="Kono N."/>
            <person name="Nakamura H."/>
            <person name="Ohtoshi R."/>
            <person name="Tomita M."/>
            <person name="Numata K."/>
            <person name="Arakawa K."/>
        </authorList>
    </citation>
    <scope>NUCLEOTIDE SEQUENCE [LARGE SCALE GENOMIC DNA]</scope>
</reference>
<keyword evidence="4" id="KW-0378">Hydrolase</keyword>
<keyword evidence="3" id="KW-0645">Protease</keyword>
<comment type="caution">
    <text evidence="7">The sequence shown here is derived from an EMBL/GenBank/DDBJ whole genome shotgun (WGS) entry which is preliminary data.</text>
</comment>
<dbReference type="EMBL" id="BGZK01001958">
    <property type="protein sequence ID" value="GBP88783.1"/>
    <property type="molecule type" value="Genomic_DNA"/>
</dbReference>
<dbReference type="OrthoDB" id="10051896at2759"/>
<keyword evidence="2" id="KW-0964">Secreted</keyword>
<evidence type="ECO:0000256" key="4">
    <source>
        <dbReference type="ARBA" id="ARBA00022801"/>
    </source>
</evidence>
<name>A0A4C1ZNI6_EUMVA</name>
<proteinExistence type="predicted"/>
<keyword evidence="8" id="KW-1185">Reference proteome</keyword>
<dbReference type="Gene3D" id="2.40.10.10">
    <property type="entry name" value="Trypsin-like serine proteases"/>
    <property type="match status" value="1"/>
</dbReference>
<evidence type="ECO:0000256" key="2">
    <source>
        <dbReference type="ARBA" id="ARBA00022525"/>
    </source>
</evidence>
<feature type="domain" description="Peptidase S1" evidence="6">
    <location>
        <begin position="32"/>
        <end position="185"/>
    </location>
</feature>
<dbReference type="PANTHER" id="PTHR24264:SF65">
    <property type="entry name" value="SRCR DOMAIN-CONTAINING PROTEIN"/>
    <property type="match status" value="1"/>
</dbReference>
<dbReference type="InterPro" id="IPR033116">
    <property type="entry name" value="TRYPSIN_SER"/>
</dbReference>
<dbReference type="Pfam" id="PF00089">
    <property type="entry name" value="Trypsin"/>
    <property type="match status" value="1"/>
</dbReference>
<dbReference type="PANTHER" id="PTHR24264">
    <property type="entry name" value="TRYPSIN-RELATED"/>
    <property type="match status" value="1"/>
</dbReference>
<evidence type="ECO:0000256" key="3">
    <source>
        <dbReference type="ARBA" id="ARBA00022670"/>
    </source>
</evidence>
<evidence type="ECO:0000313" key="7">
    <source>
        <dbReference type="EMBL" id="GBP88783.1"/>
    </source>
</evidence>
<accession>A0A4C1ZNI6</accession>
<dbReference type="SUPFAM" id="SSF50494">
    <property type="entry name" value="Trypsin-like serine proteases"/>
    <property type="match status" value="1"/>
</dbReference>
<dbReference type="GO" id="GO:0006508">
    <property type="term" value="P:proteolysis"/>
    <property type="evidence" value="ECO:0007669"/>
    <property type="project" value="UniProtKB-KW"/>
</dbReference>
<organism evidence="7 8">
    <name type="scientific">Eumeta variegata</name>
    <name type="common">Bagworm moth</name>
    <name type="synonym">Eumeta japonica</name>
    <dbReference type="NCBI Taxonomy" id="151549"/>
    <lineage>
        <taxon>Eukaryota</taxon>
        <taxon>Metazoa</taxon>
        <taxon>Ecdysozoa</taxon>
        <taxon>Arthropoda</taxon>
        <taxon>Hexapoda</taxon>
        <taxon>Insecta</taxon>
        <taxon>Pterygota</taxon>
        <taxon>Neoptera</taxon>
        <taxon>Endopterygota</taxon>
        <taxon>Lepidoptera</taxon>
        <taxon>Glossata</taxon>
        <taxon>Ditrysia</taxon>
        <taxon>Tineoidea</taxon>
        <taxon>Psychidae</taxon>
        <taxon>Oiketicinae</taxon>
        <taxon>Eumeta</taxon>
    </lineage>
</organism>
<gene>
    <name evidence="7" type="primary">zetaTry</name>
    <name evidence="7" type="ORF">EVAR_100705_1</name>
</gene>
<dbReference type="GO" id="GO:0004252">
    <property type="term" value="F:serine-type endopeptidase activity"/>
    <property type="evidence" value="ECO:0007669"/>
    <property type="project" value="InterPro"/>
</dbReference>
<dbReference type="PROSITE" id="PS50240">
    <property type="entry name" value="TRYPSIN_DOM"/>
    <property type="match status" value="1"/>
</dbReference>
<sequence length="188" mass="21154">MQGAAAFSYHFLQFPDSSFKEQPIRRVEFKPIKSKQPGFKNLSSIGSCTVEAAMLFSDIDSGLYRNGCHYLAFVSGRQPYRREGRRCLSYYGGAMSNILLRTEVPLVEQGTCKNDYEYLIDVNDRMLCAGTDRHDACQGDSGGPLSLHGEVVAVVSIGTYCALKEYPTIYMKVSKFHSWIKNTIDRHL</sequence>